<feature type="domain" description="SPOR" evidence="1">
    <location>
        <begin position="63"/>
        <end position="139"/>
    </location>
</feature>
<dbReference type="InterPro" id="IPR007730">
    <property type="entry name" value="SPOR-like_dom"/>
</dbReference>
<dbReference type="Proteomes" id="UP000282985">
    <property type="component" value="Unassembled WGS sequence"/>
</dbReference>
<dbReference type="AlphaFoldDB" id="A0A434AFH7"/>
<dbReference type="RefSeq" id="WP_127344734.1">
    <property type="nucleotide sequence ID" value="NZ_RJJX01000027.1"/>
</dbReference>
<sequence>MSKLNLLFVFLFIFTISCKDKTTITPVKKQNIASLTAKRQVPELTPPPKKPKPKLTSSEVLNNRKIFDYHIIAASYNYKNQATAFKERLYKKGYPSIVLSQKGKYRVVMQSFNNKESAIKELVRLRKLNKKPDLWLLRQ</sequence>
<comment type="caution">
    <text evidence="2">The sequence shown here is derived from an EMBL/GenBank/DDBJ whole genome shotgun (WGS) entry which is preliminary data.</text>
</comment>
<organism evidence="2 3">
    <name type="scientific">Ancylomarina longa</name>
    <dbReference type="NCBI Taxonomy" id="2487017"/>
    <lineage>
        <taxon>Bacteria</taxon>
        <taxon>Pseudomonadati</taxon>
        <taxon>Bacteroidota</taxon>
        <taxon>Bacteroidia</taxon>
        <taxon>Marinilabiliales</taxon>
        <taxon>Marinifilaceae</taxon>
        <taxon>Ancylomarina</taxon>
    </lineage>
</organism>
<evidence type="ECO:0000259" key="1">
    <source>
        <dbReference type="PROSITE" id="PS51724"/>
    </source>
</evidence>
<name>A0A434AFH7_9BACT</name>
<evidence type="ECO:0000313" key="2">
    <source>
        <dbReference type="EMBL" id="RUT73136.1"/>
    </source>
</evidence>
<reference evidence="2 3" key="1">
    <citation type="submission" date="2018-11" db="EMBL/GenBank/DDBJ databases">
        <title>Parancylomarina longa gen. nov., sp. nov., isolated from sediments of southern Okinawa.</title>
        <authorList>
            <person name="Fu T."/>
        </authorList>
    </citation>
    <scope>NUCLEOTIDE SEQUENCE [LARGE SCALE GENOMIC DNA]</scope>
    <source>
        <strain evidence="2 3">T3-2 S1-C</strain>
    </source>
</reference>
<gene>
    <name evidence="2" type="ORF">DLK05_14735</name>
</gene>
<evidence type="ECO:0000313" key="3">
    <source>
        <dbReference type="Proteomes" id="UP000282985"/>
    </source>
</evidence>
<protein>
    <submittedName>
        <fullName evidence="2">SPOR domain-containing protein</fullName>
    </submittedName>
</protein>
<keyword evidence="3" id="KW-1185">Reference proteome</keyword>
<dbReference type="SUPFAM" id="SSF110997">
    <property type="entry name" value="Sporulation related repeat"/>
    <property type="match status" value="1"/>
</dbReference>
<dbReference type="PROSITE" id="PS51724">
    <property type="entry name" value="SPOR"/>
    <property type="match status" value="1"/>
</dbReference>
<dbReference type="Pfam" id="PF05036">
    <property type="entry name" value="SPOR"/>
    <property type="match status" value="1"/>
</dbReference>
<dbReference type="InterPro" id="IPR036680">
    <property type="entry name" value="SPOR-like_sf"/>
</dbReference>
<dbReference type="Gene3D" id="3.30.70.1070">
    <property type="entry name" value="Sporulation related repeat"/>
    <property type="match status" value="1"/>
</dbReference>
<dbReference type="PROSITE" id="PS51257">
    <property type="entry name" value="PROKAR_LIPOPROTEIN"/>
    <property type="match status" value="1"/>
</dbReference>
<dbReference type="EMBL" id="RJJX01000027">
    <property type="protein sequence ID" value="RUT73136.1"/>
    <property type="molecule type" value="Genomic_DNA"/>
</dbReference>
<dbReference type="OrthoDB" id="1121031at2"/>
<dbReference type="GO" id="GO:0042834">
    <property type="term" value="F:peptidoglycan binding"/>
    <property type="evidence" value="ECO:0007669"/>
    <property type="project" value="InterPro"/>
</dbReference>
<accession>A0A434AFH7</accession>
<proteinExistence type="predicted"/>